<dbReference type="InterPro" id="IPR001466">
    <property type="entry name" value="Beta-lactam-related"/>
</dbReference>
<keyword evidence="3" id="KW-1185">Reference proteome</keyword>
<dbReference type="PANTHER" id="PTHR43283:SF18">
    <property type="match status" value="1"/>
</dbReference>
<protein>
    <submittedName>
        <fullName evidence="2">Serine hydrolase</fullName>
    </submittedName>
</protein>
<keyword evidence="2" id="KW-0378">Hydrolase</keyword>
<comment type="caution">
    <text evidence="2">The sequence shown here is derived from an EMBL/GenBank/DDBJ whole genome shotgun (WGS) entry which is preliminary data.</text>
</comment>
<dbReference type="GO" id="GO:0016787">
    <property type="term" value="F:hydrolase activity"/>
    <property type="evidence" value="ECO:0007669"/>
    <property type="project" value="UniProtKB-KW"/>
</dbReference>
<evidence type="ECO:0000313" key="2">
    <source>
        <dbReference type="EMBL" id="MBH9576573.1"/>
    </source>
</evidence>
<dbReference type="RefSeq" id="WP_198110180.1">
    <property type="nucleotide sequence ID" value="NZ_JAEDAK010000003.1"/>
</dbReference>
<proteinExistence type="predicted"/>
<evidence type="ECO:0000259" key="1">
    <source>
        <dbReference type="Pfam" id="PF00144"/>
    </source>
</evidence>
<dbReference type="AlphaFoldDB" id="A0A931NGD0"/>
<sequence length="417" mass="45715">MRGLPLNRRQGLLTALASAMGQARADTRLDRLAGLTQGPAAPLSGLVLRLQRGPQLLAQGAWGWRRLGAQPLPMQMDTRLRIASISKLALALALLRLHEAGRLDLDADLSRWLGTPLRHPLHREVPITARLLLTHQASLQDPEHAVQPDGAALRRSWADPANWHPAAPGTRFAYCNFAFALLATAMEAASGEPFDALMQRWLFAPLGIRPGYDVARWNAAERARLATLYRRGPQSWEAQTDAWPLPTQPRWGRHQQPGQNGSSFAPQGGLRISLPELARIAQLLQQRGRWQGQALISPAGFESLLQASWVHRAGDGADTLGGLFRAWGLGLQIFADVHDAAGGDRLHPQGGWRAYGHLGEAYGLLSGLLFQPADAQQPGWSLLYAFNGTLAQPERGRHSSLSRCEELVLETLLDQLR</sequence>
<accession>A0A931NGD0</accession>
<dbReference type="SUPFAM" id="SSF56601">
    <property type="entry name" value="beta-lactamase/transpeptidase-like"/>
    <property type="match status" value="1"/>
</dbReference>
<reference evidence="2" key="1">
    <citation type="submission" date="2020-12" db="EMBL/GenBank/DDBJ databases">
        <title>The genome sequence of Inhella sp. 1Y17.</title>
        <authorList>
            <person name="Liu Y."/>
        </authorList>
    </citation>
    <scope>NUCLEOTIDE SEQUENCE</scope>
    <source>
        <strain evidence="2">1Y17</strain>
    </source>
</reference>
<dbReference type="Proteomes" id="UP000613266">
    <property type="component" value="Unassembled WGS sequence"/>
</dbReference>
<dbReference type="PANTHER" id="PTHR43283">
    <property type="entry name" value="BETA-LACTAMASE-RELATED"/>
    <property type="match status" value="1"/>
</dbReference>
<dbReference type="InterPro" id="IPR012338">
    <property type="entry name" value="Beta-lactam/transpept-like"/>
</dbReference>
<organism evidence="2 3">
    <name type="scientific">Inhella proteolytica</name>
    <dbReference type="NCBI Taxonomy" id="2795029"/>
    <lineage>
        <taxon>Bacteria</taxon>
        <taxon>Pseudomonadati</taxon>
        <taxon>Pseudomonadota</taxon>
        <taxon>Betaproteobacteria</taxon>
        <taxon>Burkholderiales</taxon>
        <taxon>Sphaerotilaceae</taxon>
        <taxon>Inhella</taxon>
    </lineage>
</organism>
<name>A0A931NGD0_9BURK</name>
<dbReference type="Pfam" id="PF00144">
    <property type="entry name" value="Beta-lactamase"/>
    <property type="match status" value="1"/>
</dbReference>
<feature type="domain" description="Beta-lactamase-related" evidence="1">
    <location>
        <begin position="44"/>
        <end position="374"/>
    </location>
</feature>
<dbReference type="Gene3D" id="3.40.710.10">
    <property type="entry name" value="DD-peptidase/beta-lactamase superfamily"/>
    <property type="match status" value="1"/>
</dbReference>
<evidence type="ECO:0000313" key="3">
    <source>
        <dbReference type="Proteomes" id="UP000613266"/>
    </source>
</evidence>
<gene>
    <name evidence="2" type="ORF">I7X39_06625</name>
</gene>
<dbReference type="EMBL" id="JAEDAK010000003">
    <property type="protein sequence ID" value="MBH9576573.1"/>
    <property type="molecule type" value="Genomic_DNA"/>
</dbReference>
<dbReference type="InterPro" id="IPR050789">
    <property type="entry name" value="Diverse_Enzym_Activities"/>
</dbReference>